<evidence type="ECO:0000313" key="1">
    <source>
        <dbReference type="EMBL" id="KAF2675491.1"/>
    </source>
</evidence>
<dbReference type="PANTHER" id="PTHR42100">
    <property type="entry name" value="OXIDOREDUCTASE 178 KDA SUBUNIT, PUTATIVE (AFU_ORTHOLOGUE AFUA_8G04320)-RELATED"/>
    <property type="match status" value="1"/>
</dbReference>
<sequence>MSIARRPALSLARRLARPQQRRYASHDSHGPGHAEPVNESLGGYFLGTALLIPAVYGLWALSQTSGDDEKPILTRWMQKFDDWQEEYNRRDQLHATLTQQAADDYILFANTGQTSQRRKVPVNNIESLSVYSPRNQQAGWTSIDLSKLIAHVEEESKEQIEKDKARYQKRVADGFYSNEWYEPKQ</sequence>
<dbReference type="OrthoDB" id="2120038at2759"/>
<protein>
    <recommendedName>
        <fullName evidence="3">NADH-ubiquinone oxidoreductase 17.8 kDa subunit</fullName>
    </recommendedName>
</protein>
<organism evidence="1 2">
    <name type="scientific">Microthyrium microscopicum</name>
    <dbReference type="NCBI Taxonomy" id="703497"/>
    <lineage>
        <taxon>Eukaryota</taxon>
        <taxon>Fungi</taxon>
        <taxon>Dikarya</taxon>
        <taxon>Ascomycota</taxon>
        <taxon>Pezizomycotina</taxon>
        <taxon>Dothideomycetes</taxon>
        <taxon>Dothideomycetes incertae sedis</taxon>
        <taxon>Microthyriales</taxon>
        <taxon>Microthyriaceae</taxon>
        <taxon>Microthyrium</taxon>
    </lineage>
</organism>
<dbReference type="EMBL" id="MU004230">
    <property type="protein sequence ID" value="KAF2675491.1"/>
    <property type="molecule type" value="Genomic_DNA"/>
</dbReference>
<dbReference type="PANTHER" id="PTHR42100:SF1">
    <property type="entry name" value="OXIDOREDUCTASE 178 KDA SUBUNIT, PUTATIVE (AFU_ORTHOLOGUE AFUA_8G04320)-RELATED"/>
    <property type="match status" value="1"/>
</dbReference>
<evidence type="ECO:0000313" key="2">
    <source>
        <dbReference type="Proteomes" id="UP000799302"/>
    </source>
</evidence>
<accession>A0A6A6UVM7</accession>
<dbReference type="GO" id="GO:0005739">
    <property type="term" value="C:mitochondrion"/>
    <property type="evidence" value="ECO:0007669"/>
    <property type="project" value="InterPro"/>
</dbReference>
<dbReference type="InterPro" id="IPR034444">
    <property type="entry name" value="Nuo17.8"/>
</dbReference>
<name>A0A6A6UVM7_9PEZI</name>
<dbReference type="Proteomes" id="UP000799302">
    <property type="component" value="Unassembled WGS sequence"/>
</dbReference>
<proteinExistence type="predicted"/>
<keyword evidence="2" id="KW-1185">Reference proteome</keyword>
<evidence type="ECO:0008006" key="3">
    <source>
        <dbReference type="Google" id="ProtNLM"/>
    </source>
</evidence>
<dbReference type="AlphaFoldDB" id="A0A6A6UVM7"/>
<gene>
    <name evidence="1" type="ORF">BT63DRAFT_475095</name>
</gene>
<reference evidence="1" key="1">
    <citation type="journal article" date="2020" name="Stud. Mycol.">
        <title>101 Dothideomycetes genomes: a test case for predicting lifestyles and emergence of pathogens.</title>
        <authorList>
            <person name="Haridas S."/>
            <person name="Albert R."/>
            <person name="Binder M."/>
            <person name="Bloem J."/>
            <person name="Labutti K."/>
            <person name="Salamov A."/>
            <person name="Andreopoulos B."/>
            <person name="Baker S."/>
            <person name="Barry K."/>
            <person name="Bills G."/>
            <person name="Bluhm B."/>
            <person name="Cannon C."/>
            <person name="Castanera R."/>
            <person name="Culley D."/>
            <person name="Daum C."/>
            <person name="Ezra D."/>
            <person name="Gonzalez J."/>
            <person name="Henrissat B."/>
            <person name="Kuo A."/>
            <person name="Liang C."/>
            <person name="Lipzen A."/>
            <person name="Lutzoni F."/>
            <person name="Magnuson J."/>
            <person name="Mondo S."/>
            <person name="Nolan M."/>
            <person name="Ohm R."/>
            <person name="Pangilinan J."/>
            <person name="Park H.-J."/>
            <person name="Ramirez L."/>
            <person name="Alfaro M."/>
            <person name="Sun H."/>
            <person name="Tritt A."/>
            <person name="Yoshinaga Y."/>
            <person name="Zwiers L.-H."/>
            <person name="Turgeon B."/>
            <person name="Goodwin S."/>
            <person name="Spatafora J."/>
            <person name="Crous P."/>
            <person name="Grigoriev I."/>
        </authorList>
    </citation>
    <scope>NUCLEOTIDE SEQUENCE</scope>
    <source>
        <strain evidence="1">CBS 115976</strain>
    </source>
</reference>